<keyword evidence="5" id="KW-0812">Transmembrane</keyword>
<dbReference type="Gene3D" id="1.10.287.470">
    <property type="entry name" value="Helix hairpin bin"/>
    <property type="match status" value="2"/>
</dbReference>
<name>A0A644WIF4_9ZZZZ</name>
<dbReference type="InterPro" id="IPR050465">
    <property type="entry name" value="UPF0194_transport"/>
</dbReference>
<dbReference type="Gene3D" id="2.40.30.170">
    <property type="match status" value="2"/>
</dbReference>
<dbReference type="Pfam" id="PF25973">
    <property type="entry name" value="BSH_CzcB"/>
    <property type="match status" value="1"/>
</dbReference>
<feature type="region of interest" description="Disordered" evidence="4">
    <location>
        <begin position="1"/>
        <end position="22"/>
    </location>
</feature>
<evidence type="ECO:0000256" key="4">
    <source>
        <dbReference type="SAM" id="MobiDB-lite"/>
    </source>
</evidence>
<gene>
    <name evidence="7" type="ORF">SDC9_49543</name>
</gene>
<accession>A0A644WIF4</accession>
<dbReference type="EMBL" id="VSSQ01000939">
    <property type="protein sequence ID" value="MPM03278.1"/>
    <property type="molecule type" value="Genomic_DNA"/>
</dbReference>
<comment type="caution">
    <text evidence="7">The sequence shown here is derived from an EMBL/GenBank/DDBJ whole genome shotgun (WGS) entry which is preliminary data.</text>
</comment>
<evidence type="ECO:0000256" key="3">
    <source>
        <dbReference type="SAM" id="Coils"/>
    </source>
</evidence>
<feature type="coiled-coil region" evidence="3">
    <location>
        <begin position="323"/>
        <end position="350"/>
    </location>
</feature>
<proteinExistence type="predicted"/>
<feature type="transmembrane region" description="Helical" evidence="5">
    <location>
        <begin position="31"/>
        <end position="52"/>
    </location>
</feature>
<protein>
    <recommendedName>
        <fullName evidence="6">CzcB-like barrel-sandwich hybrid domain-containing protein</fullName>
    </recommendedName>
</protein>
<dbReference type="Gene3D" id="2.40.420.20">
    <property type="match status" value="1"/>
</dbReference>
<dbReference type="GO" id="GO:0030313">
    <property type="term" value="C:cell envelope"/>
    <property type="evidence" value="ECO:0007669"/>
    <property type="project" value="UniProtKB-SubCell"/>
</dbReference>
<sequence length="551" mass="58579">MTEQQAPAAAPAPAPAKAPAKKHKKRKVRNIIIAVIVVAALAVGGFLLWKFLNKSDEEKGEILTDTATRSSIQSKVEGSGMTKAKDSATITLGASGTVAEIFVSEGEMVTQGQPLYRITSPTAEDEVVTARTNLMNRQKELDDLYKELSQLTVKASFDGQLLDVASFTVGDDVSKGTTVATLVDNTKLKLSVYFSYAYEKDIYVGQKAEVSVPAVMSSFTGTVEEVNMVRRVSPEGSVLFEAVIVLDNPGTLTADMTASAVLTDSTGTSIYPYSSVKLAYYRTITITTKAAGPVEQVSLLNYAGVKSGDVLLVMGDLDTAASIREKQKEVDTATENLKSAEEALSDFNAVAPISGTVISCSLTPGLEVKSGDTAITISDTSVMTVEISIDERNVSYVKPGMSVDLDQWGTVYTGVVESVGQQGTGQSGISTFPAVVKVENSSGQLMSGMYVTYSFVASQSDDCLVIPIQCVRYVNDENGEPATVVFLQRDSAPENAVTLDSSVEIPDGFYAVPVKTGLSDTYNVEITEGLTDGDVVFTNYNKDQADSMGMG</sequence>
<dbReference type="SUPFAM" id="SSF111369">
    <property type="entry name" value="HlyD-like secretion proteins"/>
    <property type="match status" value="2"/>
</dbReference>
<evidence type="ECO:0000259" key="6">
    <source>
        <dbReference type="Pfam" id="PF25973"/>
    </source>
</evidence>
<dbReference type="PANTHER" id="PTHR32347">
    <property type="entry name" value="EFFLUX SYSTEM COMPONENT YKNX-RELATED"/>
    <property type="match status" value="1"/>
</dbReference>
<comment type="subcellular location">
    <subcellularLocation>
        <location evidence="1">Cell envelope</location>
    </subcellularLocation>
</comment>
<keyword evidence="5" id="KW-1133">Transmembrane helix</keyword>
<feature type="domain" description="CzcB-like barrel-sandwich hybrid" evidence="6">
    <location>
        <begin position="282"/>
        <end position="379"/>
    </location>
</feature>
<organism evidence="7">
    <name type="scientific">bioreactor metagenome</name>
    <dbReference type="NCBI Taxonomy" id="1076179"/>
    <lineage>
        <taxon>unclassified sequences</taxon>
        <taxon>metagenomes</taxon>
        <taxon>ecological metagenomes</taxon>
    </lineage>
</organism>
<dbReference type="InterPro" id="IPR058647">
    <property type="entry name" value="BSH_CzcB-like"/>
</dbReference>
<keyword evidence="2 3" id="KW-0175">Coiled coil</keyword>
<dbReference type="Gene3D" id="2.40.50.100">
    <property type="match status" value="2"/>
</dbReference>
<keyword evidence="5" id="KW-0472">Membrane</keyword>
<dbReference type="AlphaFoldDB" id="A0A644WIF4"/>
<reference evidence="7" key="1">
    <citation type="submission" date="2019-08" db="EMBL/GenBank/DDBJ databases">
        <authorList>
            <person name="Kucharzyk K."/>
            <person name="Murdoch R.W."/>
            <person name="Higgins S."/>
            <person name="Loffler F."/>
        </authorList>
    </citation>
    <scope>NUCLEOTIDE SEQUENCE</scope>
</reference>
<evidence type="ECO:0000256" key="2">
    <source>
        <dbReference type="ARBA" id="ARBA00023054"/>
    </source>
</evidence>
<evidence type="ECO:0000256" key="1">
    <source>
        <dbReference type="ARBA" id="ARBA00004196"/>
    </source>
</evidence>
<evidence type="ECO:0000313" key="7">
    <source>
        <dbReference type="EMBL" id="MPM03278.1"/>
    </source>
</evidence>
<evidence type="ECO:0000256" key="5">
    <source>
        <dbReference type="SAM" id="Phobius"/>
    </source>
</evidence>